<keyword evidence="3" id="KW-1185">Reference proteome</keyword>
<name>A0A1I5EN88_9FLAO</name>
<evidence type="ECO:0000313" key="2">
    <source>
        <dbReference type="EMBL" id="SFO12984.1"/>
    </source>
</evidence>
<feature type="signal peptide" evidence="1">
    <location>
        <begin position="1"/>
        <end position="20"/>
    </location>
</feature>
<dbReference type="EMBL" id="FOVI01000021">
    <property type="protein sequence ID" value="SFO12984.1"/>
    <property type="molecule type" value="Genomic_DNA"/>
</dbReference>
<protein>
    <recommendedName>
        <fullName evidence="4">Right handed beta helix region</fullName>
    </recommendedName>
</protein>
<gene>
    <name evidence="2" type="ORF">SAMN05421741_12158</name>
</gene>
<dbReference type="RefSeq" id="WP_091525274.1">
    <property type="nucleotide sequence ID" value="NZ_FOVI01000021.1"/>
</dbReference>
<dbReference type="STRING" id="913024.SAMN05421741_12158"/>
<proteinExistence type="predicted"/>
<dbReference type="OrthoDB" id="1111178at2"/>
<dbReference type="SUPFAM" id="SSF51126">
    <property type="entry name" value="Pectin lyase-like"/>
    <property type="match status" value="1"/>
</dbReference>
<keyword evidence="1" id="KW-0732">Signal</keyword>
<evidence type="ECO:0008006" key="4">
    <source>
        <dbReference type="Google" id="ProtNLM"/>
    </source>
</evidence>
<feature type="chain" id="PRO_5011739609" description="Right handed beta helix region" evidence="1">
    <location>
        <begin position="21"/>
        <end position="505"/>
    </location>
</feature>
<evidence type="ECO:0000313" key="3">
    <source>
        <dbReference type="Proteomes" id="UP000199036"/>
    </source>
</evidence>
<evidence type="ECO:0000256" key="1">
    <source>
        <dbReference type="SAM" id="SignalP"/>
    </source>
</evidence>
<dbReference type="PROSITE" id="PS51257">
    <property type="entry name" value="PROKAR_LIPOPROTEIN"/>
    <property type="match status" value="1"/>
</dbReference>
<reference evidence="3" key="1">
    <citation type="submission" date="2016-10" db="EMBL/GenBank/DDBJ databases">
        <authorList>
            <person name="Varghese N."/>
            <person name="Submissions S."/>
        </authorList>
    </citation>
    <scope>NUCLEOTIDE SEQUENCE [LARGE SCALE GENOMIC DNA]</scope>
    <source>
        <strain evidence="3">DS-12</strain>
    </source>
</reference>
<accession>A0A1I5EN88</accession>
<dbReference type="InterPro" id="IPR011050">
    <property type="entry name" value="Pectin_lyase_fold/virulence"/>
</dbReference>
<sequence length="505" mass="56058">MKFLYNIILIVCLVSLASCRDDFNFEPATGSELTFSKDTVYLDTIFSNIGSSTYNLKVYNNSNKDIKIPSIRLGKGDNSNFRLMVDGMPGKSFENIELLAKDSMFIFVETTVDIKQQTNGKEFLYTDEILFQAGNNQQKIDLVTLVKDAVFLYPQKFQNGSYESITINDDQIYGFFLDENDATNGNELEWNNDKPYVIYGYAAVPPNKTLNISTGTEIHFHRNSALVSFPTSTINAEGSIETPILFQGDRLEPNFEDTPGQWSGILIGQNSNVNIKNTIIKNAVNGLLINANNGTASLENLQIYNCEEAALLLATANVTGSNIVTNNCGVAGLVIANGGTYDFTHCTFANYWSRQNQTAVIMNNGDGTNAFALNAHFKNSIIYGNASESLLMIPANKESNFTFKFEYSLVKFQNSANRFDTTSFPYNFSNTANFNNCLLAKNFNEHQPYFLNTSKNELMITDKATSLINYGNPFFAQQAAQDLLGKSRLTSADLGAYQHVSSSVD</sequence>
<dbReference type="Proteomes" id="UP000199036">
    <property type="component" value="Unassembled WGS sequence"/>
</dbReference>
<dbReference type="AlphaFoldDB" id="A0A1I5EN88"/>
<organism evidence="2 3">
    <name type="scientific">Paenimyroides ummariense</name>
    <dbReference type="NCBI Taxonomy" id="913024"/>
    <lineage>
        <taxon>Bacteria</taxon>
        <taxon>Pseudomonadati</taxon>
        <taxon>Bacteroidota</taxon>
        <taxon>Flavobacteriia</taxon>
        <taxon>Flavobacteriales</taxon>
        <taxon>Flavobacteriaceae</taxon>
        <taxon>Paenimyroides</taxon>
    </lineage>
</organism>